<evidence type="ECO:0000313" key="1">
    <source>
        <dbReference type="EMBL" id="KPA76377.1"/>
    </source>
</evidence>
<proteinExistence type="predicted"/>
<comment type="caution">
    <text evidence="1">The sequence shown here is derived from an EMBL/GenBank/DDBJ whole genome shotgun (WGS) entry which is preliminary data.</text>
</comment>
<dbReference type="AlphaFoldDB" id="A0A0M9FUS3"/>
<gene>
    <name evidence="1" type="ORF">ABB37_07719</name>
</gene>
<organism evidence="1 2">
    <name type="scientific">Leptomonas pyrrhocoris</name>
    <name type="common">Firebug parasite</name>
    <dbReference type="NCBI Taxonomy" id="157538"/>
    <lineage>
        <taxon>Eukaryota</taxon>
        <taxon>Discoba</taxon>
        <taxon>Euglenozoa</taxon>
        <taxon>Kinetoplastea</taxon>
        <taxon>Metakinetoplastina</taxon>
        <taxon>Trypanosomatida</taxon>
        <taxon>Trypanosomatidae</taxon>
        <taxon>Leishmaniinae</taxon>
        <taxon>Leptomonas</taxon>
    </lineage>
</organism>
<reference evidence="1 2" key="1">
    <citation type="submission" date="2015-07" db="EMBL/GenBank/DDBJ databases">
        <title>High-quality genome of monoxenous trypanosomatid Leptomonas pyrrhocoris.</title>
        <authorList>
            <person name="Flegontov P."/>
            <person name="Butenko A."/>
            <person name="Firsov S."/>
            <person name="Vlcek C."/>
            <person name="Logacheva M.D."/>
            <person name="Field M."/>
            <person name="Filatov D."/>
            <person name="Flegontova O."/>
            <person name="Gerasimov E."/>
            <person name="Jackson A.P."/>
            <person name="Kelly S."/>
            <person name="Opperdoes F."/>
            <person name="O'Reilly A."/>
            <person name="Votypka J."/>
            <person name="Yurchenko V."/>
            <person name="Lukes J."/>
        </authorList>
    </citation>
    <scope>NUCLEOTIDE SEQUENCE [LARGE SCALE GENOMIC DNA]</scope>
    <source>
        <strain evidence="1">H10</strain>
    </source>
</reference>
<protein>
    <submittedName>
        <fullName evidence="1">Uncharacterized protein</fullName>
    </submittedName>
</protein>
<sequence length="223" mass="24645">MSALVSRVLADAEGDVRRRFSRTSETVSSAPSAPLSLLSPEDWTAVLRPLAPDTPCDPDAGLEELVRYVQLRCAEVPMRLQMEALQTRRYEHLLRQHTRELVTLSEYVTLVARAPPTFAAAPRGGGGTTADASSSLADSAALPSDLRVLLDPEEVQHRLERAAERISKLEMMLRHDAAAKVQCCQRMVLLSEYMRALLRRVRREVGEGVVVGSKRARSEEGKS</sequence>
<dbReference type="OMA" id="CCQRMVL"/>
<keyword evidence="2" id="KW-1185">Reference proteome</keyword>
<accession>A0A0M9FUS3</accession>
<name>A0A0M9FUS3_LEPPY</name>
<dbReference type="OrthoDB" id="263223at2759"/>
<evidence type="ECO:0000313" key="2">
    <source>
        <dbReference type="Proteomes" id="UP000037923"/>
    </source>
</evidence>
<dbReference type="GeneID" id="26908004"/>
<dbReference type="EMBL" id="LGTL01000020">
    <property type="protein sequence ID" value="KPA76377.1"/>
    <property type="molecule type" value="Genomic_DNA"/>
</dbReference>
<dbReference type="Proteomes" id="UP000037923">
    <property type="component" value="Unassembled WGS sequence"/>
</dbReference>
<dbReference type="RefSeq" id="XP_015654816.1">
    <property type="nucleotide sequence ID" value="XM_015806452.1"/>
</dbReference>
<dbReference type="VEuPathDB" id="TriTrypDB:LpyrH10_20_0420"/>